<organism evidence="2 3">
    <name type="scientific">Maudiozyma barnettii</name>
    <dbReference type="NCBI Taxonomy" id="61262"/>
    <lineage>
        <taxon>Eukaryota</taxon>
        <taxon>Fungi</taxon>
        <taxon>Dikarya</taxon>
        <taxon>Ascomycota</taxon>
        <taxon>Saccharomycotina</taxon>
        <taxon>Saccharomycetes</taxon>
        <taxon>Saccharomycetales</taxon>
        <taxon>Saccharomycetaceae</taxon>
        <taxon>Maudiozyma</taxon>
    </lineage>
</organism>
<dbReference type="RefSeq" id="XP_041404848.1">
    <property type="nucleotide sequence ID" value="XM_041548914.1"/>
</dbReference>
<feature type="compositionally biased region" description="Polar residues" evidence="1">
    <location>
        <begin position="99"/>
        <end position="108"/>
    </location>
</feature>
<dbReference type="OrthoDB" id="4095763at2759"/>
<accession>A0A8H2VCK1</accession>
<evidence type="ECO:0000256" key="1">
    <source>
        <dbReference type="SAM" id="MobiDB-lite"/>
    </source>
</evidence>
<feature type="compositionally biased region" description="Polar residues" evidence="1">
    <location>
        <begin position="411"/>
        <end position="421"/>
    </location>
</feature>
<dbReference type="Pfam" id="PF10846">
    <property type="entry name" value="DUF2722"/>
    <property type="match status" value="1"/>
</dbReference>
<dbReference type="AlphaFoldDB" id="A0A8H2VCK1"/>
<reference evidence="2 3" key="1">
    <citation type="submission" date="2020-05" db="EMBL/GenBank/DDBJ databases">
        <authorList>
            <person name="Casaregola S."/>
            <person name="Devillers H."/>
            <person name="Grondin C."/>
        </authorList>
    </citation>
    <scope>NUCLEOTIDE SEQUENCE [LARGE SCALE GENOMIC DNA]</scope>
    <source>
        <strain evidence="2 3">CLIB 1767</strain>
    </source>
</reference>
<feature type="region of interest" description="Disordered" evidence="1">
    <location>
        <begin position="1"/>
        <end position="26"/>
    </location>
</feature>
<keyword evidence="3" id="KW-1185">Reference proteome</keyword>
<proteinExistence type="predicted"/>
<dbReference type="Proteomes" id="UP000644660">
    <property type="component" value="Unassembled WGS sequence"/>
</dbReference>
<dbReference type="InterPro" id="IPR021216">
    <property type="entry name" value="DUF2722"/>
</dbReference>
<feature type="compositionally biased region" description="Low complexity" evidence="1">
    <location>
        <begin position="109"/>
        <end position="124"/>
    </location>
</feature>
<comment type="caution">
    <text evidence="2">The sequence shown here is derived from an EMBL/GenBank/DDBJ whole genome shotgun (WGS) entry which is preliminary data.</text>
</comment>
<feature type="region of interest" description="Disordered" evidence="1">
    <location>
        <begin position="377"/>
        <end position="421"/>
    </location>
</feature>
<feature type="compositionally biased region" description="Low complexity" evidence="1">
    <location>
        <begin position="1"/>
        <end position="17"/>
    </location>
</feature>
<feature type="region of interest" description="Disordered" evidence="1">
    <location>
        <begin position="99"/>
        <end position="132"/>
    </location>
</feature>
<dbReference type="EMBL" id="CAEFZW010000002">
    <property type="protein sequence ID" value="CAB4252810.1"/>
    <property type="molecule type" value="Genomic_DNA"/>
</dbReference>
<sequence>MNLENTSNKNTNNEGSGTDTNVHGHKRSKSLVSMIFGEDVADDTPESQGALSKAIELKIEQERTKQQYYRLENTNKTIELLQLTSRLGISVAEVSALLSPSTTQRQQINNTPPNTNTSNSSSHDTNNKTQQYKFPMTNQERLTAPPKILHRRLNSPARIGANAIASLAVENGSSGSMTIKEEESIQLGNEDEDENENGETYSNQAISPLTKRLPTFHNYITTDRTTRHSRNMSLPSMNKFVRNNNNNNINNTSTTSMANSQNIPETMTSILSFDNLRNDPSLEKPKPESARPANIRILEKSGSQPFGQSKSSLGLIQKKHRRAKSASGCSAFGVIDLNVIEDSKRKVTVDDEKRKAIIANILANGKYNPNINSNTITNSTISPNNLPKPIISPPKSMENQDNDDVDEKTCSESGSSRCASPVRYTTHNHTVNSVQRLLND</sequence>
<protein>
    <submittedName>
        <fullName evidence="2">Uncharacterized protein</fullName>
    </submittedName>
</protein>
<evidence type="ECO:0000313" key="3">
    <source>
        <dbReference type="Proteomes" id="UP000644660"/>
    </source>
</evidence>
<dbReference type="GeneID" id="64855951"/>
<name>A0A8H2VCK1_9SACH</name>
<evidence type="ECO:0000313" key="2">
    <source>
        <dbReference type="EMBL" id="CAB4252810.1"/>
    </source>
</evidence>
<gene>
    <name evidence="2" type="ORF">KABA2_02S05016</name>
</gene>